<evidence type="ECO:0000256" key="6">
    <source>
        <dbReference type="SAM" id="Phobius"/>
    </source>
</evidence>
<feature type="transmembrane region" description="Helical" evidence="6">
    <location>
        <begin position="627"/>
        <end position="647"/>
    </location>
</feature>
<accession>A0AA41R126</accession>
<dbReference type="GO" id="GO:0022857">
    <property type="term" value="F:transmembrane transporter activity"/>
    <property type="evidence" value="ECO:0007669"/>
    <property type="project" value="InterPro"/>
</dbReference>
<feature type="domain" description="SSD" evidence="7">
    <location>
        <begin position="250"/>
        <end position="367"/>
    </location>
</feature>
<feature type="transmembrane region" description="Helical" evidence="6">
    <location>
        <begin position="274"/>
        <end position="293"/>
    </location>
</feature>
<feature type="transmembrane region" description="Helical" evidence="6">
    <location>
        <begin position="240"/>
        <end position="262"/>
    </location>
</feature>
<protein>
    <submittedName>
        <fullName evidence="8">MMPL family transporter</fullName>
    </submittedName>
</protein>
<feature type="transmembrane region" description="Helical" evidence="6">
    <location>
        <begin position="730"/>
        <end position="755"/>
    </location>
</feature>
<keyword evidence="3 6" id="KW-0812">Transmembrane</keyword>
<dbReference type="SUPFAM" id="SSF82866">
    <property type="entry name" value="Multidrug efflux transporter AcrB transmembrane domain"/>
    <property type="match status" value="2"/>
</dbReference>
<dbReference type="InterPro" id="IPR004869">
    <property type="entry name" value="MMPL_dom"/>
</dbReference>
<feature type="transmembrane region" description="Helical" evidence="6">
    <location>
        <begin position="313"/>
        <end position="336"/>
    </location>
</feature>
<gene>
    <name evidence="8" type="ORF">MRX98_06545</name>
</gene>
<evidence type="ECO:0000256" key="4">
    <source>
        <dbReference type="ARBA" id="ARBA00022989"/>
    </source>
</evidence>
<evidence type="ECO:0000313" key="9">
    <source>
        <dbReference type="Proteomes" id="UP001165427"/>
    </source>
</evidence>
<keyword evidence="4 6" id="KW-1133">Transmembrane helix</keyword>
<dbReference type="Proteomes" id="UP001165427">
    <property type="component" value="Unassembled WGS sequence"/>
</dbReference>
<sequence length="785" mass="85503">MTRLLNALIDHRKICFWCALGATVVWVFLALRLEMDRRFDALIDLEAPQYRRYATYLERFGSDRVIIAALTSDNGADHPPVLAGLARTAERLAQIPDVVAVTTLLDMATVQNAGGGITPRPLAAEGPTGPVLDYELLQRMRSTWPAIHQLISLDGRTLGVLIRLQPIDRQQVATTVLLEQFRTIVGEAFAPLAVELHMSGVPVFLEAVSRYNAAHAWRFMLLSMVVGLLVQLYIFKGVLVPLVILTISGTAVLWVVGLMGLLGITLNPVSSMAFGMLLILTAMAVIHLVTHYYDRLRDTADGETALRAAVHTVARPSLMCAVTTAAGFAAITLCTISAVRQFGLIMALGAILAFVLVYLLLPFLLLRLPALTPRAIARRESDLLARIHEGLGRLVLARPGLFVAGGLLLLVLLFMGMPRITVDTRFLSLFHDEAPEMVSHRLIKERLADPDAIHVMVETDPDRPLNAQALLAIQGLEQALLQLPGVTAGHSFFRVLETFHQGLFGIDGGSLYDSPYLFQEMYRRALSHPDSRRLFEGSVDFDSRCFCISLWTEEENGTDFDQLLQRIDALADQQLQGVGQVWVTGSLALAHAQSQRLIAAQSRSLALALVLIALLLIVQFRSWRLGLLSLIPNLFPLAALFGAMGWLSIPLDNMTIMVAVVSFGLSVDDTVHYLTHLKTGLGQGTQAAPIRAALAHAYRVSAKALIATSAIIVLSLLTLGLSPFKPAAAFGLLAALAAAAALASDILFMPALILWSRRLQNTLLAGFRTSSVLKRNESGSGRSLF</sequence>
<dbReference type="InterPro" id="IPR001036">
    <property type="entry name" value="Acrflvin-R"/>
</dbReference>
<dbReference type="InterPro" id="IPR000731">
    <property type="entry name" value="SSD"/>
</dbReference>
<dbReference type="PANTHER" id="PTHR33406:SF12">
    <property type="entry name" value="BLR2997 PROTEIN"/>
    <property type="match status" value="1"/>
</dbReference>
<dbReference type="GO" id="GO:0005886">
    <property type="term" value="C:plasma membrane"/>
    <property type="evidence" value="ECO:0007669"/>
    <property type="project" value="UniProtKB-SubCell"/>
</dbReference>
<name>A0AA41R126_9BACT</name>
<dbReference type="PRINTS" id="PR00702">
    <property type="entry name" value="ACRIFLAVINRP"/>
</dbReference>
<comment type="caution">
    <text evidence="8">The sequence shown here is derived from an EMBL/GenBank/DDBJ whole genome shotgun (WGS) entry which is preliminary data.</text>
</comment>
<dbReference type="PROSITE" id="PS50156">
    <property type="entry name" value="SSD"/>
    <property type="match status" value="1"/>
</dbReference>
<dbReference type="Pfam" id="PF03176">
    <property type="entry name" value="MMPL"/>
    <property type="match status" value="2"/>
</dbReference>
<evidence type="ECO:0000256" key="5">
    <source>
        <dbReference type="ARBA" id="ARBA00023136"/>
    </source>
</evidence>
<organism evidence="8 9">
    <name type="scientific">Desulfatitalea alkaliphila</name>
    <dbReference type="NCBI Taxonomy" id="2929485"/>
    <lineage>
        <taxon>Bacteria</taxon>
        <taxon>Pseudomonadati</taxon>
        <taxon>Thermodesulfobacteriota</taxon>
        <taxon>Desulfobacteria</taxon>
        <taxon>Desulfobacterales</taxon>
        <taxon>Desulfosarcinaceae</taxon>
        <taxon>Desulfatitalea</taxon>
    </lineage>
</organism>
<evidence type="ECO:0000256" key="2">
    <source>
        <dbReference type="ARBA" id="ARBA00022475"/>
    </source>
</evidence>
<feature type="transmembrane region" description="Helical" evidence="6">
    <location>
        <begin position="216"/>
        <end position="234"/>
    </location>
</feature>
<dbReference type="Gene3D" id="1.20.1640.10">
    <property type="entry name" value="Multidrug efflux transporter AcrB transmembrane domain"/>
    <property type="match status" value="2"/>
</dbReference>
<proteinExistence type="predicted"/>
<dbReference type="AlphaFoldDB" id="A0AA41R126"/>
<keyword evidence="9" id="KW-1185">Reference proteome</keyword>
<evidence type="ECO:0000256" key="3">
    <source>
        <dbReference type="ARBA" id="ARBA00022692"/>
    </source>
</evidence>
<dbReference type="InterPro" id="IPR050545">
    <property type="entry name" value="Mycobact_MmpL"/>
</dbReference>
<evidence type="ECO:0000256" key="1">
    <source>
        <dbReference type="ARBA" id="ARBA00004651"/>
    </source>
</evidence>
<evidence type="ECO:0000259" key="7">
    <source>
        <dbReference type="PROSITE" id="PS50156"/>
    </source>
</evidence>
<keyword evidence="5 6" id="KW-0472">Membrane</keyword>
<feature type="transmembrane region" description="Helical" evidence="6">
    <location>
        <begin position="704"/>
        <end position="724"/>
    </location>
</feature>
<reference evidence="8" key="1">
    <citation type="submission" date="2022-04" db="EMBL/GenBank/DDBJ databases">
        <title>Desulfatitalea alkaliphila sp. nov., a novel anaerobic sulfate-reducing bacterium isolated from terrestrial mud volcano, Taman Peninsula, Russia.</title>
        <authorList>
            <person name="Khomyakova M.A."/>
            <person name="Merkel A.Y."/>
            <person name="Slobodkin A.I."/>
        </authorList>
    </citation>
    <scope>NUCLEOTIDE SEQUENCE</scope>
    <source>
        <strain evidence="8">M08but</strain>
    </source>
</reference>
<dbReference type="EMBL" id="JALJRB010000005">
    <property type="protein sequence ID" value="MCJ8500227.1"/>
    <property type="molecule type" value="Genomic_DNA"/>
</dbReference>
<feature type="transmembrane region" description="Helical" evidence="6">
    <location>
        <begin position="343"/>
        <end position="365"/>
    </location>
</feature>
<evidence type="ECO:0000313" key="8">
    <source>
        <dbReference type="EMBL" id="MCJ8500227.1"/>
    </source>
</evidence>
<feature type="transmembrane region" description="Helical" evidence="6">
    <location>
        <begin position="396"/>
        <end position="415"/>
    </location>
</feature>
<dbReference type="PANTHER" id="PTHR33406">
    <property type="entry name" value="MEMBRANE PROTEIN MJ1562-RELATED"/>
    <property type="match status" value="1"/>
</dbReference>
<comment type="subcellular location">
    <subcellularLocation>
        <location evidence="1">Cell membrane</location>
        <topology evidence="1">Multi-pass membrane protein</topology>
    </subcellularLocation>
</comment>
<keyword evidence="2" id="KW-1003">Cell membrane</keyword>
<feature type="transmembrane region" description="Helical" evidence="6">
    <location>
        <begin position="604"/>
        <end position="621"/>
    </location>
</feature>
<dbReference type="RefSeq" id="WP_246904096.1">
    <property type="nucleotide sequence ID" value="NZ_JALJRB010000005.1"/>
</dbReference>
<feature type="transmembrane region" description="Helical" evidence="6">
    <location>
        <begin position="14"/>
        <end position="33"/>
    </location>
</feature>